<evidence type="ECO:0000259" key="2">
    <source>
        <dbReference type="Pfam" id="PF12697"/>
    </source>
</evidence>
<dbReference type="SUPFAM" id="SSF53474">
    <property type="entry name" value="alpha/beta-Hydrolases"/>
    <property type="match status" value="1"/>
</dbReference>
<keyword evidence="4" id="KW-1185">Reference proteome</keyword>
<sequence>MLIKSEEAMKEEVVEKMLKTVSLKPHFVLIHGISGGSWCWYKIRCLMENSGYRVSCLDLKGAGIDRSDPDTILKFEDYNKPLMDFMSALPDHEQVILVGHSAGGLSVTAATHKFAHKISLAVYVAATMLKAGFVDEQAVKEGVPDLSEFGDVYAMEFGLGADQPPTSVAIKKEFQRKILYHMSPQEDSTLAVMLLRPGPIQALQSARFTEGDDQDIEKVPRVYIRTMYDRVVKPDQQEAMIKRWPPSNVYVLESDHSPFFSAPFLLFGLLVKATTATSSCIGSM</sequence>
<protein>
    <recommendedName>
        <fullName evidence="2">AB hydrolase-1 domain-containing protein</fullName>
    </recommendedName>
</protein>
<name>A0ABC8QYL5_9AQUA</name>
<organism evidence="3 4">
    <name type="scientific">Ilex paraguariensis</name>
    <name type="common">yerba mate</name>
    <dbReference type="NCBI Taxonomy" id="185542"/>
    <lineage>
        <taxon>Eukaryota</taxon>
        <taxon>Viridiplantae</taxon>
        <taxon>Streptophyta</taxon>
        <taxon>Embryophyta</taxon>
        <taxon>Tracheophyta</taxon>
        <taxon>Spermatophyta</taxon>
        <taxon>Magnoliopsida</taxon>
        <taxon>eudicotyledons</taxon>
        <taxon>Gunneridae</taxon>
        <taxon>Pentapetalae</taxon>
        <taxon>asterids</taxon>
        <taxon>campanulids</taxon>
        <taxon>Aquifoliales</taxon>
        <taxon>Aquifoliaceae</taxon>
        <taxon>Ilex</taxon>
    </lineage>
</organism>
<dbReference type="InterPro" id="IPR000073">
    <property type="entry name" value="AB_hydrolase_1"/>
</dbReference>
<evidence type="ECO:0000256" key="1">
    <source>
        <dbReference type="ARBA" id="ARBA00022801"/>
    </source>
</evidence>
<dbReference type="InterPro" id="IPR045889">
    <property type="entry name" value="MES/HNL"/>
</dbReference>
<dbReference type="PANTHER" id="PTHR10992:SF1032">
    <property type="entry name" value="METHYLESTERASE 17"/>
    <property type="match status" value="1"/>
</dbReference>
<accession>A0ABC8QYL5</accession>
<dbReference type="GO" id="GO:0052689">
    <property type="term" value="F:carboxylic ester hydrolase activity"/>
    <property type="evidence" value="ECO:0007669"/>
    <property type="project" value="UniProtKB-ARBA"/>
</dbReference>
<dbReference type="Proteomes" id="UP001642360">
    <property type="component" value="Unassembled WGS sequence"/>
</dbReference>
<reference evidence="3 4" key="1">
    <citation type="submission" date="2024-02" db="EMBL/GenBank/DDBJ databases">
        <authorList>
            <person name="Vignale AGUSTIN F."/>
            <person name="Sosa J E."/>
            <person name="Modenutti C."/>
        </authorList>
    </citation>
    <scope>NUCLEOTIDE SEQUENCE [LARGE SCALE GENOMIC DNA]</scope>
</reference>
<dbReference type="InterPro" id="IPR029058">
    <property type="entry name" value="AB_hydrolase_fold"/>
</dbReference>
<dbReference type="EMBL" id="CAUOFW020000773">
    <property type="protein sequence ID" value="CAK9136712.1"/>
    <property type="molecule type" value="Genomic_DNA"/>
</dbReference>
<dbReference type="Gene3D" id="3.40.50.1820">
    <property type="entry name" value="alpha/beta hydrolase"/>
    <property type="match status" value="1"/>
</dbReference>
<dbReference type="FunFam" id="3.40.50.1820:FF:000025">
    <property type="entry name" value="putative methylesterase 11, chloroplastic"/>
    <property type="match status" value="1"/>
</dbReference>
<feature type="domain" description="AB hydrolase-1" evidence="2">
    <location>
        <begin position="27"/>
        <end position="263"/>
    </location>
</feature>
<proteinExistence type="predicted"/>
<gene>
    <name evidence="3" type="ORF">ILEXP_LOCUS3715</name>
</gene>
<dbReference type="Pfam" id="PF12697">
    <property type="entry name" value="Abhydrolase_6"/>
    <property type="match status" value="1"/>
</dbReference>
<evidence type="ECO:0000313" key="4">
    <source>
        <dbReference type="Proteomes" id="UP001642360"/>
    </source>
</evidence>
<evidence type="ECO:0000313" key="3">
    <source>
        <dbReference type="EMBL" id="CAK9136712.1"/>
    </source>
</evidence>
<dbReference type="PANTHER" id="PTHR10992">
    <property type="entry name" value="METHYLESTERASE FAMILY MEMBER"/>
    <property type="match status" value="1"/>
</dbReference>
<comment type="caution">
    <text evidence="3">The sequence shown here is derived from an EMBL/GenBank/DDBJ whole genome shotgun (WGS) entry which is preliminary data.</text>
</comment>
<dbReference type="AlphaFoldDB" id="A0ABC8QYL5"/>
<keyword evidence="1" id="KW-0378">Hydrolase</keyword>